<feature type="site" description="Important for substrate specificity" evidence="3">
    <location>
        <position position="78"/>
    </location>
</feature>
<dbReference type="AlphaFoldDB" id="A0A923KXV6"/>
<evidence type="ECO:0000313" key="4">
    <source>
        <dbReference type="EMBL" id="MBC3889848.1"/>
    </source>
</evidence>
<dbReference type="PANTHER" id="PTHR43213">
    <property type="entry name" value="BIFUNCTIONAL DTTP/UTP PYROPHOSPHATASE/METHYLTRANSFERASE PROTEIN-RELATED"/>
    <property type="match status" value="1"/>
</dbReference>
<comment type="catalytic activity">
    <reaction evidence="3">
        <text>dTTP + H2O = dTMP + diphosphate + H(+)</text>
        <dbReference type="Rhea" id="RHEA:28534"/>
        <dbReference type="ChEBI" id="CHEBI:15377"/>
        <dbReference type="ChEBI" id="CHEBI:15378"/>
        <dbReference type="ChEBI" id="CHEBI:33019"/>
        <dbReference type="ChEBI" id="CHEBI:37568"/>
        <dbReference type="ChEBI" id="CHEBI:63528"/>
        <dbReference type="EC" id="3.6.1.9"/>
    </reaction>
</comment>
<keyword evidence="3" id="KW-0963">Cytoplasm</keyword>
<dbReference type="GO" id="GO:0009117">
    <property type="term" value="P:nucleotide metabolic process"/>
    <property type="evidence" value="ECO:0007669"/>
    <property type="project" value="UniProtKB-KW"/>
</dbReference>
<dbReference type="GO" id="GO:0047429">
    <property type="term" value="F:nucleoside triphosphate diphosphatase activity"/>
    <property type="evidence" value="ECO:0007669"/>
    <property type="project" value="UniProtKB-EC"/>
</dbReference>
<organism evidence="4 5">
    <name type="scientific">Acetobacterium paludosum</name>
    <dbReference type="NCBI Taxonomy" id="52693"/>
    <lineage>
        <taxon>Bacteria</taxon>
        <taxon>Bacillati</taxon>
        <taxon>Bacillota</taxon>
        <taxon>Clostridia</taxon>
        <taxon>Eubacteriales</taxon>
        <taxon>Eubacteriaceae</taxon>
        <taxon>Acetobacterium</taxon>
    </lineage>
</organism>
<sequence>MILASQSPRRRELLELAVKDFEIKVADIDEKKIEMAILKNRDGDFLAVAKKLVLELSSRKAQEIQKDNQEALVIGADTVVVLNNQILGKPMDEDDAYRMIKNLSGNTHRVLTGVSIKFGNLEERFVSVSKIKFFSWNKQMKLEVRAYVASGKAMDKAGAYGIQEEAGLWVKWIKGDYNNIVGLPIAQLNKRLNKLMNKKVN</sequence>
<dbReference type="PANTHER" id="PTHR43213:SF5">
    <property type="entry name" value="BIFUNCTIONAL DTTP_UTP PYROPHOSPHATASE_METHYLTRANSFERASE PROTEIN-RELATED"/>
    <property type="match status" value="1"/>
</dbReference>
<dbReference type="EC" id="3.6.1.9" evidence="3"/>
<protein>
    <recommendedName>
        <fullName evidence="3">dTTP/UTP pyrophosphatase</fullName>
        <shortName evidence="3">dTTPase/UTPase</shortName>
        <ecNumber evidence="3">3.6.1.9</ecNumber>
    </recommendedName>
    <alternativeName>
        <fullName evidence="3">Nucleoside triphosphate pyrophosphatase</fullName>
    </alternativeName>
    <alternativeName>
        <fullName evidence="3">Nucleotide pyrophosphatase</fullName>
        <shortName evidence="3">Nucleotide PPase</shortName>
    </alternativeName>
</protein>
<evidence type="ECO:0000256" key="1">
    <source>
        <dbReference type="ARBA" id="ARBA00001968"/>
    </source>
</evidence>
<reference evidence="4" key="2">
    <citation type="submission" date="2020-10" db="EMBL/GenBank/DDBJ databases">
        <title>Comparative genomics of the Acetobacterium genus.</title>
        <authorList>
            <person name="Marshall C."/>
            <person name="May H."/>
            <person name="Norman S."/>
        </authorList>
    </citation>
    <scope>NUCLEOTIDE SEQUENCE</scope>
    <source>
        <strain evidence="4">DER-2019</strain>
    </source>
</reference>
<dbReference type="NCBIfam" id="TIGR00172">
    <property type="entry name" value="maf"/>
    <property type="match status" value="1"/>
</dbReference>
<dbReference type="InterPro" id="IPR029001">
    <property type="entry name" value="ITPase-like_fam"/>
</dbReference>
<keyword evidence="5" id="KW-1185">Reference proteome</keyword>
<keyword evidence="3" id="KW-0546">Nucleotide metabolism</keyword>
<dbReference type="EMBL" id="WJBD01000027">
    <property type="protein sequence ID" value="MBC3889848.1"/>
    <property type="molecule type" value="Genomic_DNA"/>
</dbReference>
<feature type="site" description="Important for substrate specificity" evidence="3">
    <location>
        <position position="163"/>
    </location>
</feature>
<dbReference type="OrthoDB" id="9807767at2"/>
<comment type="cofactor">
    <cofactor evidence="1 3">
        <name>a divalent metal cation</name>
        <dbReference type="ChEBI" id="CHEBI:60240"/>
    </cofactor>
</comment>
<dbReference type="HAMAP" id="MF_00528">
    <property type="entry name" value="Maf"/>
    <property type="match status" value="1"/>
</dbReference>
<comment type="catalytic activity">
    <reaction evidence="3">
        <text>UTP + H2O = UMP + diphosphate + H(+)</text>
        <dbReference type="Rhea" id="RHEA:29395"/>
        <dbReference type="ChEBI" id="CHEBI:15377"/>
        <dbReference type="ChEBI" id="CHEBI:15378"/>
        <dbReference type="ChEBI" id="CHEBI:33019"/>
        <dbReference type="ChEBI" id="CHEBI:46398"/>
        <dbReference type="ChEBI" id="CHEBI:57865"/>
        <dbReference type="EC" id="3.6.1.9"/>
    </reaction>
</comment>
<name>A0A923KXV6_9FIRM</name>
<comment type="similarity">
    <text evidence="3">Belongs to the Maf family. YhdE subfamily.</text>
</comment>
<proteinExistence type="inferred from homology"/>
<dbReference type="InterPro" id="IPR003697">
    <property type="entry name" value="Maf-like"/>
</dbReference>
<feature type="site" description="Important for substrate specificity" evidence="3">
    <location>
        <position position="9"/>
    </location>
</feature>
<dbReference type="Proteomes" id="UP000616595">
    <property type="component" value="Unassembled WGS sequence"/>
</dbReference>
<comment type="subcellular location">
    <subcellularLocation>
        <location evidence="3">Cytoplasm</location>
    </subcellularLocation>
</comment>
<dbReference type="SUPFAM" id="SSF52972">
    <property type="entry name" value="ITPase-like"/>
    <property type="match status" value="1"/>
</dbReference>
<comment type="caution">
    <text evidence="3">Lacks conserved residue(s) required for the propagation of feature annotation.</text>
</comment>
<comment type="caution">
    <text evidence="4">The sequence shown here is derived from an EMBL/GenBank/DDBJ whole genome shotgun (WGS) entry which is preliminary data.</text>
</comment>
<evidence type="ECO:0000256" key="2">
    <source>
        <dbReference type="ARBA" id="ARBA00022801"/>
    </source>
</evidence>
<dbReference type="Gene3D" id="3.90.950.10">
    <property type="match status" value="1"/>
</dbReference>
<dbReference type="PIRSF" id="PIRSF006305">
    <property type="entry name" value="Maf"/>
    <property type="match status" value="1"/>
</dbReference>
<keyword evidence="2 3" id="KW-0378">Hydrolase</keyword>
<reference evidence="4" key="1">
    <citation type="submission" date="2019-10" db="EMBL/GenBank/DDBJ databases">
        <authorList>
            <person name="Ross D.E."/>
            <person name="Gulliver D."/>
        </authorList>
    </citation>
    <scope>NUCLEOTIDE SEQUENCE</scope>
    <source>
        <strain evidence="4">DER-2019</strain>
    </source>
</reference>
<dbReference type="Pfam" id="PF02545">
    <property type="entry name" value="Maf"/>
    <property type="match status" value="1"/>
</dbReference>
<dbReference type="CDD" id="cd00555">
    <property type="entry name" value="Maf"/>
    <property type="match status" value="1"/>
</dbReference>
<evidence type="ECO:0000313" key="5">
    <source>
        <dbReference type="Proteomes" id="UP000616595"/>
    </source>
</evidence>
<accession>A0A923KXV6</accession>
<feature type="active site" description="Proton acceptor" evidence="3">
    <location>
        <position position="77"/>
    </location>
</feature>
<comment type="function">
    <text evidence="3">Nucleoside triphosphate pyrophosphatase that hydrolyzes dTTP and UTP. May have a dual role in cell division arrest and in preventing the incorporation of modified nucleotides into cellular nucleic acids.</text>
</comment>
<dbReference type="GO" id="GO:0005737">
    <property type="term" value="C:cytoplasm"/>
    <property type="evidence" value="ECO:0007669"/>
    <property type="project" value="UniProtKB-SubCell"/>
</dbReference>
<evidence type="ECO:0000256" key="3">
    <source>
        <dbReference type="HAMAP-Rule" id="MF_00528"/>
    </source>
</evidence>
<gene>
    <name evidence="4" type="primary">maf</name>
    <name evidence="4" type="ORF">GH810_16205</name>
</gene>